<evidence type="ECO:0000313" key="3">
    <source>
        <dbReference type="EMBL" id="MYD89512.1"/>
    </source>
</evidence>
<accession>A0A6B1DS59</accession>
<dbReference type="PROSITE" id="PS50943">
    <property type="entry name" value="HTH_CROC1"/>
    <property type="match status" value="1"/>
</dbReference>
<feature type="domain" description="HTH cro/C1-type" evidence="2">
    <location>
        <begin position="84"/>
        <end position="139"/>
    </location>
</feature>
<dbReference type="EMBL" id="VXPY01000025">
    <property type="protein sequence ID" value="MYD89512.1"/>
    <property type="molecule type" value="Genomic_DNA"/>
</dbReference>
<dbReference type="GO" id="GO:0003677">
    <property type="term" value="F:DNA binding"/>
    <property type="evidence" value="ECO:0007669"/>
    <property type="project" value="InterPro"/>
</dbReference>
<sequence length="146" mass="16593">MIKNERQYRITKNQVDRFSRTLANLRRQPAEAKDVHPLIAKAQEDALQSQLADLKEQLQEYEALKAGHFDLDALNAVAELPTVLIKARIAQGLRQKDLAERLGLKEQQIQRYEATDYATASLTRIKEVTNALGGEEYQFPQTTGSR</sequence>
<evidence type="ECO:0000259" key="2">
    <source>
        <dbReference type="PROSITE" id="PS50943"/>
    </source>
</evidence>
<gene>
    <name evidence="3" type="ORF">F4Y08_04105</name>
</gene>
<keyword evidence="1" id="KW-0175">Coiled coil</keyword>
<organism evidence="3">
    <name type="scientific">Caldilineaceae bacterium SB0662_bin_9</name>
    <dbReference type="NCBI Taxonomy" id="2605258"/>
    <lineage>
        <taxon>Bacteria</taxon>
        <taxon>Bacillati</taxon>
        <taxon>Chloroflexota</taxon>
        <taxon>Caldilineae</taxon>
        <taxon>Caldilineales</taxon>
        <taxon>Caldilineaceae</taxon>
    </lineage>
</organism>
<protein>
    <submittedName>
        <fullName evidence="3">Helix-turn-helix domain-containing protein</fullName>
    </submittedName>
</protein>
<feature type="coiled-coil region" evidence="1">
    <location>
        <begin position="8"/>
        <end position="71"/>
    </location>
</feature>
<dbReference type="InterPro" id="IPR010982">
    <property type="entry name" value="Lambda_DNA-bd_dom_sf"/>
</dbReference>
<dbReference type="Pfam" id="PF01381">
    <property type="entry name" value="HTH_3"/>
    <property type="match status" value="1"/>
</dbReference>
<proteinExistence type="predicted"/>
<dbReference type="InterPro" id="IPR001387">
    <property type="entry name" value="Cro/C1-type_HTH"/>
</dbReference>
<dbReference type="SUPFAM" id="SSF47413">
    <property type="entry name" value="lambda repressor-like DNA-binding domains"/>
    <property type="match status" value="1"/>
</dbReference>
<reference evidence="3" key="1">
    <citation type="submission" date="2019-09" db="EMBL/GenBank/DDBJ databases">
        <title>Characterisation of the sponge microbiome using genome-centric metagenomics.</title>
        <authorList>
            <person name="Engelberts J.P."/>
            <person name="Robbins S.J."/>
            <person name="De Goeij J.M."/>
            <person name="Aranda M."/>
            <person name="Bell S.C."/>
            <person name="Webster N.S."/>
        </authorList>
    </citation>
    <scope>NUCLEOTIDE SEQUENCE</scope>
    <source>
        <strain evidence="3">SB0662_bin_9</strain>
    </source>
</reference>
<evidence type="ECO:0000256" key="1">
    <source>
        <dbReference type="SAM" id="Coils"/>
    </source>
</evidence>
<comment type="caution">
    <text evidence="3">The sequence shown here is derived from an EMBL/GenBank/DDBJ whole genome shotgun (WGS) entry which is preliminary data.</text>
</comment>
<name>A0A6B1DS59_9CHLR</name>
<dbReference type="Gene3D" id="1.10.260.40">
    <property type="entry name" value="lambda repressor-like DNA-binding domains"/>
    <property type="match status" value="1"/>
</dbReference>
<dbReference type="CDD" id="cd00093">
    <property type="entry name" value="HTH_XRE"/>
    <property type="match status" value="1"/>
</dbReference>
<dbReference type="SMART" id="SM00530">
    <property type="entry name" value="HTH_XRE"/>
    <property type="match status" value="1"/>
</dbReference>
<dbReference type="AlphaFoldDB" id="A0A6B1DS59"/>